<evidence type="ECO:0000256" key="2">
    <source>
        <dbReference type="ARBA" id="ARBA00006883"/>
    </source>
</evidence>
<dbReference type="RefSeq" id="WP_129722195.1">
    <property type="nucleotide sequence ID" value="NZ_CP101808.1"/>
</dbReference>
<evidence type="ECO:0000259" key="10">
    <source>
        <dbReference type="Pfam" id="PF02603"/>
    </source>
</evidence>
<dbReference type="PANTHER" id="PTHR30305">
    <property type="entry name" value="PROTEIN YJDM-RELATED"/>
    <property type="match status" value="1"/>
</dbReference>
<dbReference type="Pfam" id="PF07475">
    <property type="entry name" value="Hpr_kinase_C"/>
    <property type="match status" value="1"/>
</dbReference>
<dbReference type="InterPro" id="IPR003755">
    <property type="entry name" value="HPr(Ser)_kin/Pase"/>
</dbReference>
<evidence type="ECO:0000256" key="3">
    <source>
        <dbReference type="ARBA" id="ARBA00022527"/>
    </source>
</evidence>
<gene>
    <name evidence="12" type="primary">hprK</name>
    <name evidence="12" type="ORF">NPA09_00965</name>
</gene>
<name>A0ABY5J4S3_9BACT</name>
<keyword evidence="3" id="KW-0723">Serine/threonine-protein kinase</keyword>
<evidence type="ECO:0000256" key="9">
    <source>
        <dbReference type="ARBA" id="ARBA00047657"/>
    </source>
</evidence>
<proteinExistence type="inferred from homology"/>
<keyword evidence="7" id="KW-0067">ATP-binding</keyword>
<dbReference type="InterPro" id="IPR011104">
    <property type="entry name" value="Hpr_kin/Pase_C"/>
</dbReference>
<feature type="domain" description="HPr kinase/phosphorylase C-terminal" evidence="11">
    <location>
        <begin position="136"/>
        <end position="300"/>
    </location>
</feature>
<reference evidence="12" key="1">
    <citation type="submission" date="2022-07" db="EMBL/GenBank/DDBJ databases">
        <title>Complete genome of Mycoplasma equigenitalium type strain T37.</title>
        <authorList>
            <person name="Spergser J."/>
        </authorList>
    </citation>
    <scope>NUCLEOTIDE SEQUENCE</scope>
    <source>
        <strain evidence="12">T37</strain>
    </source>
</reference>
<keyword evidence="8" id="KW-0511">Multifunctional enzyme</keyword>
<dbReference type="NCBIfam" id="TIGR00679">
    <property type="entry name" value="hpr-ser"/>
    <property type="match status" value="1"/>
</dbReference>
<evidence type="ECO:0000256" key="6">
    <source>
        <dbReference type="ARBA" id="ARBA00022777"/>
    </source>
</evidence>
<evidence type="ECO:0000256" key="4">
    <source>
        <dbReference type="ARBA" id="ARBA00022679"/>
    </source>
</evidence>
<dbReference type="Pfam" id="PF02603">
    <property type="entry name" value="Hpr_kinase_N"/>
    <property type="match status" value="1"/>
</dbReference>
<evidence type="ECO:0000256" key="8">
    <source>
        <dbReference type="ARBA" id="ARBA00023268"/>
    </source>
</evidence>
<evidence type="ECO:0000256" key="7">
    <source>
        <dbReference type="ARBA" id="ARBA00022840"/>
    </source>
</evidence>
<comment type="catalytic activity">
    <reaction evidence="9">
        <text>[HPr protein]-O-phospho-L-serine + phosphate + H(+) = [HPr protein]-L-serine + diphosphate</text>
        <dbReference type="Rhea" id="RHEA:46604"/>
        <dbReference type="Rhea" id="RHEA-COMP:11602"/>
        <dbReference type="Rhea" id="RHEA-COMP:11603"/>
        <dbReference type="ChEBI" id="CHEBI:15378"/>
        <dbReference type="ChEBI" id="CHEBI:29999"/>
        <dbReference type="ChEBI" id="CHEBI:33019"/>
        <dbReference type="ChEBI" id="CHEBI:43474"/>
        <dbReference type="ChEBI" id="CHEBI:83421"/>
    </reaction>
</comment>
<dbReference type="Gene3D" id="3.40.1390.20">
    <property type="entry name" value="HprK N-terminal domain-like"/>
    <property type="match status" value="1"/>
</dbReference>
<dbReference type="EMBL" id="CP101808">
    <property type="protein sequence ID" value="UUD37132.1"/>
    <property type="molecule type" value="Genomic_DNA"/>
</dbReference>
<accession>A0ABY5J4S3</accession>
<protein>
    <submittedName>
        <fullName evidence="12">HPr(Ser) kinase/phosphatase</fullName>
    </submittedName>
</protein>
<evidence type="ECO:0000256" key="5">
    <source>
        <dbReference type="ARBA" id="ARBA00022741"/>
    </source>
</evidence>
<keyword evidence="4" id="KW-0808">Transferase</keyword>
<dbReference type="GO" id="GO:0016301">
    <property type="term" value="F:kinase activity"/>
    <property type="evidence" value="ECO:0007669"/>
    <property type="project" value="UniProtKB-KW"/>
</dbReference>
<evidence type="ECO:0000313" key="13">
    <source>
        <dbReference type="Proteomes" id="UP001059576"/>
    </source>
</evidence>
<organism evidence="12 13">
    <name type="scientific">Mycoplasmopsis equigenitalium</name>
    <dbReference type="NCBI Taxonomy" id="114883"/>
    <lineage>
        <taxon>Bacteria</taxon>
        <taxon>Bacillati</taxon>
        <taxon>Mycoplasmatota</taxon>
        <taxon>Mycoplasmoidales</taxon>
        <taxon>Metamycoplasmataceae</taxon>
        <taxon>Mycoplasmopsis</taxon>
    </lineage>
</organism>
<dbReference type="InterPro" id="IPR011126">
    <property type="entry name" value="Hpr_kin/Pase_Hpr_N"/>
</dbReference>
<dbReference type="InterPro" id="IPR027417">
    <property type="entry name" value="P-loop_NTPase"/>
</dbReference>
<keyword evidence="6 12" id="KW-0418">Kinase</keyword>
<dbReference type="Gene3D" id="3.40.50.300">
    <property type="entry name" value="P-loop containing nucleotide triphosphate hydrolases"/>
    <property type="match status" value="1"/>
</dbReference>
<dbReference type="InterPro" id="IPR028979">
    <property type="entry name" value="Ser_kin/Pase_Hpr-like_N_sf"/>
</dbReference>
<evidence type="ECO:0000256" key="1">
    <source>
        <dbReference type="ARBA" id="ARBA00001120"/>
    </source>
</evidence>
<comment type="similarity">
    <text evidence="2">Belongs to the HPrK/P family.</text>
</comment>
<evidence type="ECO:0000259" key="11">
    <source>
        <dbReference type="Pfam" id="PF07475"/>
    </source>
</evidence>
<evidence type="ECO:0000313" key="12">
    <source>
        <dbReference type="EMBL" id="UUD37132.1"/>
    </source>
</evidence>
<comment type="catalytic activity">
    <reaction evidence="1">
        <text>[HPr protein]-L-serine + ATP = [HPr protein]-O-phospho-L-serine + ADP + H(+)</text>
        <dbReference type="Rhea" id="RHEA:46600"/>
        <dbReference type="Rhea" id="RHEA-COMP:11602"/>
        <dbReference type="Rhea" id="RHEA-COMP:11603"/>
        <dbReference type="ChEBI" id="CHEBI:15378"/>
        <dbReference type="ChEBI" id="CHEBI:29999"/>
        <dbReference type="ChEBI" id="CHEBI:30616"/>
        <dbReference type="ChEBI" id="CHEBI:83421"/>
        <dbReference type="ChEBI" id="CHEBI:456216"/>
    </reaction>
</comment>
<feature type="domain" description="HPr(Ser) kinase/phosphorylase N-terminal" evidence="10">
    <location>
        <begin position="5"/>
        <end position="132"/>
    </location>
</feature>
<dbReference type="SUPFAM" id="SSF75138">
    <property type="entry name" value="HprK N-terminal domain-like"/>
    <property type="match status" value="1"/>
</dbReference>
<dbReference type="PANTHER" id="PTHR30305:SF1">
    <property type="entry name" value="HPR KINASE_PHOSPHORYLASE"/>
    <property type="match status" value="1"/>
</dbReference>
<keyword evidence="5" id="KW-0547">Nucleotide-binding</keyword>
<keyword evidence="13" id="KW-1185">Reference proteome</keyword>
<dbReference type="CDD" id="cd01918">
    <property type="entry name" value="HprK_C"/>
    <property type="match status" value="1"/>
</dbReference>
<dbReference type="SUPFAM" id="SSF53795">
    <property type="entry name" value="PEP carboxykinase-like"/>
    <property type="match status" value="1"/>
</dbReference>
<sequence length="304" mass="33696">MKKSINVQSIIHRFKFNMLNLDKIRELREVEEPAIKRIGLELSGALVNDKLARNLIGWGTSESIYFTRLGKKKTIAALEQVLKYRPPIIVLSKGFEKTPVDWVVEVANKFDIPVAWQNQSLSTITSTVGAYLSEFFAKEVQLHGCLVSISNIGVLITGPSGVGKSEAVLELIQNGHIFVSDDAVIIKQLGMNFIGRSPEITKSLLEVRGIGLIDVKFTYGAKVMSDSAQIKLVVELVNQDLNLDRLGVDYLKEHVLEGYIDKIQIPIKKGGSIASLIETAVNTYIARQNGVKVIDILNRRARNA</sequence>
<dbReference type="Proteomes" id="UP001059576">
    <property type="component" value="Chromosome"/>
</dbReference>